<dbReference type="HOGENOM" id="CLU_055257_2_2_9"/>
<evidence type="ECO:0000313" key="3">
    <source>
        <dbReference type="Proteomes" id="UP000004754"/>
    </source>
</evidence>
<accession>E6MK43</accession>
<dbReference type="eggNOG" id="COG4905">
    <property type="taxonomic scope" value="Bacteria"/>
</dbReference>
<evidence type="ECO:0000313" key="2">
    <source>
        <dbReference type="EMBL" id="EFV00562.1"/>
    </source>
</evidence>
<keyword evidence="1" id="KW-1133">Transmembrane helix</keyword>
<proteinExistence type="predicted"/>
<organism evidence="2 3">
    <name type="scientific">Pseudoramibacter alactolyticus ATCC 23263</name>
    <dbReference type="NCBI Taxonomy" id="887929"/>
    <lineage>
        <taxon>Bacteria</taxon>
        <taxon>Bacillati</taxon>
        <taxon>Bacillota</taxon>
        <taxon>Clostridia</taxon>
        <taxon>Eubacteriales</taxon>
        <taxon>Eubacteriaceae</taxon>
        <taxon>Pseudoramibacter</taxon>
    </lineage>
</organism>
<dbReference type="InterPro" id="IPR010540">
    <property type="entry name" value="CmpB_TMEM229"/>
</dbReference>
<feature type="transmembrane region" description="Helical" evidence="1">
    <location>
        <begin position="6"/>
        <end position="25"/>
    </location>
</feature>
<name>E6MK43_9FIRM</name>
<reference evidence="2 3" key="1">
    <citation type="submission" date="2010-12" db="EMBL/GenBank/DDBJ databases">
        <authorList>
            <person name="Muzny D."/>
            <person name="Qin X."/>
            <person name="Deng J."/>
            <person name="Jiang H."/>
            <person name="Liu Y."/>
            <person name="Qu J."/>
            <person name="Song X.-Z."/>
            <person name="Zhang L."/>
            <person name="Thornton R."/>
            <person name="Coyle M."/>
            <person name="Francisco L."/>
            <person name="Jackson L."/>
            <person name="Javaid M."/>
            <person name="Korchina V."/>
            <person name="Kovar C."/>
            <person name="Mata R."/>
            <person name="Mathew T."/>
            <person name="Ngo R."/>
            <person name="Nguyen L."/>
            <person name="Nguyen N."/>
            <person name="Okwuonu G."/>
            <person name="Ongeri F."/>
            <person name="Pham C."/>
            <person name="Simmons D."/>
            <person name="Wilczek-Boney K."/>
            <person name="Hale W."/>
            <person name="Jakkamsetti A."/>
            <person name="Pham P."/>
            <person name="Ruth R."/>
            <person name="San Lucas F."/>
            <person name="Warren J."/>
            <person name="Zhang J."/>
            <person name="Zhao Z."/>
            <person name="Zhou C."/>
            <person name="Zhu D."/>
            <person name="Lee S."/>
            <person name="Bess C."/>
            <person name="Blankenburg K."/>
            <person name="Forbes L."/>
            <person name="Fu Q."/>
            <person name="Gubbala S."/>
            <person name="Hirani K."/>
            <person name="Jayaseelan J.C."/>
            <person name="Lara F."/>
            <person name="Munidasa M."/>
            <person name="Palculict T."/>
            <person name="Patil S."/>
            <person name="Pu L.-L."/>
            <person name="Saada N."/>
            <person name="Tang L."/>
            <person name="Weissenberger G."/>
            <person name="Zhu Y."/>
            <person name="Hemphill L."/>
            <person name="Shang Y."/>
            <person name="Youmans B."/>
            <person name="Ayvaz T."/>
            <person name="Ross M."/>
            <person name="Santibanez J."/>
            <person name="Aqrawi P."/>
            <person name="Gross S."/>
            <person name="Joshi V."/>
            <person name="Fowler G."/>
            <person name="Nazareth L."/>
            <person name="Reid J."/>
            <person name="Worley K."/>
            <person name="Petrosino J."/>
            <person name="Highlander S."/>
            <person name="Gibbs R."/>
        </authorList>
    </citation>
    <scope>NUCLEOTIDE SEQUENCE [LARGE SCALE GENOMIC DNA]</scope>
    <source>
        <strain evidence="2 3">ATCC 23263</strain>
    </source>
</reference>
<keyword evidence="1" id="KW-0812">Transmembrane</keyword>
<dbReference type="EMBL" id="AEQN01000033">
    <property type="protein sequence ID" value="EFV00562.1"/>
    <property type="molecule type" value="Genomic_DNA"/>
</dbReference>
<feature type="transmembrane region" description="Helical" evidence="1">
    <location>
        <begin position="146"/>
        <end position="166"/>
    </location>
</feature>
<feature type="transmembrane region" description="Helical" evidence="1">
    <location>
        <begin position="37"/>
        <end position="57"/>
    </location>
</feature>
<feature type="transmembrane region" description="Helical" evidence="1">
    <location>
        <begin position="114"/>
        <end position="134"/>
    </location>
</feature>
<protein>
    <recommendedName>
        <fullName evidence="4">ABC transporter permease</fullName>
    </recommendedName>
</protein>
<dbReference type="Proteomes" id="UP000004754">
    <property type="component" value="Unassembled WGS sequence"/>
</dbReference>
<comment type="caution">
    <text evidence="2">The sequence shown here is derived from an EMBL/GenBank/DDBJ whole genome shotgun (WGS) entry which is preliminary data.</text>
</comment>
<evidence type="ECO:0000256" key="1">
    <source>
        <dbReference type="SAM" id="Phobius"/>
    </source>
</evidence>
<dbReference type="AlphaFoldDB" id="E6MK43"/>
<dbReference type="STRING" id="887929.HMP0721_2379"/>
<dbReference type="OrthoDB" id="9789229at2"/>
<dbReference type="RefSeq" id="WP_006599800.1">
    <property type="nucleotide sequence ID" value="NZ_GL622359.1"/>
</dbReference>
<keyword evidence="1" id="KW-0472">Membrane</keyword>
<keyword evidence="3" id="KW-1185">Reference proteome</keyword>
<sequence length="286" mass="32255">MPISQYFVEFIFFSFLGWVWESVYCTISEKRWQDRGFLFGPVCPIYGGCVVAARLVFGGLSQISPGPAPLWQIFVICTAGSAVAEYVTSWVLECRFHARWWDYSRLPLNLKGRICLPVSLCFGLAGIAVVRYLLPWTSGLHSAVPPMVYEGLAIGFALLFGADFALTEASLSALIEDVERIHAEFNTKAQKTYETVSRVPQRLENAGIEKREAIEARMRNGEARLREAVEHNAARLSWAQRHTLSRIHSFKPRRPEFNLGEGLKDAAARLKKQRRAVKGEDADESR</sequence>
<feature type="transmembrane region" description="Helical" evidence="1">
    <location>
        <begin position="69"/>
        <end position="93"/>
    </location>
</feature>
<gene>
    <name evidence="2" type="ORF">HMP0721_2379</name>
</gene>
<dbReference type="Pfam" id="PF06541">
    <property type="entry name" value="ABC_trans_CmpB"/>
    <property type="match status" value="1"/>
</dbReference>
<evidence type="ECO:0008006" key="4">
    <source>
        <dbReference type="Google" id="ProtNLM"/>
    </source>
</evidence>